<feature type="transmembrane region" description="Helical" evidence="10">
    <location>
        <begin position="337"/>
        <end position="357"/>
    </location>
</feature>
<keyword evidence="4 10" id="KW-0812">Transmembrane</keyword>
<evidence type="ECO:0000256" key="10">
    <source>
        <dbReference type="SAM" id="Phobius"/>
    </source>
</evidence>
<sequence>MQLFETLLVLLIGATVLSAVARRLAIPYPTLLAMGGAVLAFLPGTPRLNLPPELILTLFVAPVLLDAAYDTSLRDLRANWQPVLSLVVVAVGLTTVAVAVAAHLLFPDLPWAAVIALGALLAPPDAVAALAVLQQVRPPHRIRKVLEGESLLNDASALLIYTLAVGTVASGHFSVGGALPTFALVLVGSVVVGWLLSKVSGPLIRRIQDAPTSVILQFGTTFGVWLLAEQLRLSAVITMVVFGLAAGQGPALPARLRVATFPIWEAVTFLLNVFAFTLVGLQLGPVREQLDPSQLVAAFLLLGVVIAVRLLWALLYTVSQRAKRRKAAANATPPLSAADGLVIGWSGMRGIVTLAAALALPSTFPGRDFIQLTAFVVVLGTLVLQGLTLKPLLARLRLPNDRVVEHEINVARSITLKAALKELKAEDSEAALRLQQEYREALSLARSGEDPHSTPDNSLRWRTLGASRTALADLRRQGTIGDDAYRRVEEELDWLELSARAQD</sequence>
<keyword evidence="8 10" id="KW-0472">Membrane</keyword>
<evidence type="ECO:0000313" key="13">
    <source>
        <dbReference type="Proteomes" id="UP000603865"/>
    </source>
</evidence>
<feature type="transmembrane region" description="Helical" evidence="10">
    <location>
        <begin position="369"/>
        <end position="389"/>
    </location>
</feature>
<dbReference type="InterPro" id="IPR018422">
    <property type="entry name" value="Cation/H_exchanger_CPA1"/>
</dbReference>
<dbReference type="GO" id="GO:0015385">
    <property type="term" value="F:sodium:proton antiporter activity"/>
    <property type="evidence" value="ECO:0007669"/>
    <property type="project" value="InterPro"/>
</dbReference>
<comment type="caution">
    <text evidence="12">The sequence shown here is derived from an EMBL/GenBank/DDBJ whole genome shotgun (WGS) entry which is preliminary data.</text>
</comment>
<dbReference type="GO" id="GO:0005886">
    <property type="term" value="C:plasma membrane"/>
    <property type="evidence" value="ECO:0007669"/>
    <property type="project" value="UniProtKB-SubCell"/>
</dbReference>
<feature type="transmembrane region" description="Helical" evidence="10">
    <location>
        <begin position="263"/>
        <end position="283"/>
    </location>
</feature>
<protein>
    <submittedName>
        <fullName evidence="12">Sodium:proton antiporter</fullName>
    </submittedName>
</protein>
<keyword evidence="5 10" id="KW-1133">Transmembrane helix</keyword>
<evidence type="ECO:0000313" key="12">
    <source>
        <dbReference type="EMBL" id="GGR24129.1"/>
    </source>
</evidence>
<organism evidence="12 13">
    <name type="scientific">Deinococcus ruber</name>
    <dbReference type="NCBI Taxonomy" id="1848197"/>
    <lineage>
        <taxon>Bacteria</taxon>
        <taxon>Thermotogati</taxon>
        <taxon>Deinococcota</taxon>
        <taxon>Deinococci</taxon>
        <taxon>Deinococcales</taxon>
        <taxon>Deinococcaceae</taxon>
        <taxon>Deinococcus</taxon>
    </lineage>
</organism>
<dbReference type="EMBL" id="BMQL01000032">
    <property type="protein sequence ID" value="GGR24129.1"/>
    <property type="molecule type" value="Genomic_DNA"/>
</dbReference>
<feature type="transmembrane region" description="Helical" evidence="10">
    <location>
        <begin position="111"/>
        <end position="133"/>
    </location>
</feature>
<evidence type="ECO:0000256" key="9">
    <source>
        <dbReference type="ARBA" id="ARBA00023201"/>
    </source>
</evidence>
<evidence type="ECO:0000256" key="1">
    <source>
        <dbReference type="ARBA" id="ARBA00004651"/>
    </source>
</evidence>
<reference evidence="12" key="2">
    <citation type="submission" date="2020-09" db="EMBL/GenBank/DDBJ databases">
        <authorList>
            <person name="Sun Q."/>
            <person name="Ohkuma M."/>
        </authorList>
    </citation>
    <scope>NUCLEOTIDE SEQUENCE</scope>
    <source>
        <strain evidence="12">JCM 31311</strain>
    </source>
</reference>
<feature type="transmembrane region" description="Helical" evidence="10">
    <location>
        <begin position="295"/>
        <end position="316"/>
    </location>
</feature>
<gene>
    <name evidence="12" type="ORF">GCM10008957_39910</name>
</gene>
<feature type="transmembrane region" description="Helical" evidence="10">
    <location>
        <begin position="83"/>
        <end position="105"/>
    </location>
</feature>
<dbReference type="GO" id="GO:0051453">
    <property type="term" value="P:regulation of intracellular pH"/>
    <property type="evidence" value="ECO:0007669"/>
    <property type="project" value="TreeGrafter"/>
</dbReference>
<evidence type="ECO:0000256" key="2">
    <source>
        <dbReference type="ARBA" id="ARBA00022448"/>
    </source>
</evidence>
<evidence type="ECO:0000256" key="8">
    <source>
        <dbReference type="ARBA" id="ARBA00023136"/>
    </source>
</evidence>
<evidence type="ECO:0000256" key="6">
    <source>
        <dbReference type="ARBA" id="ARBA00023053"/>
    </source>
</evidence>
<dbReference type="GO" id="GO:0098719">
    <property type="term" value="P:sodium ion import across plasma membrane"/>
    <property type="evidence" value="ECO:0007669"/>
    <property type="project" value="TreeGrafter"/>
</dbReference>
<feature type="domain" description="Cation/H+ exchanger transmembrane" evidence="11">
    <location>
        <begin position="14"/>
        <end position="394"/>
    </location>
</feature>
<dbReference type="Pfam" id="PF00999">
    <property type="entry name" value="Na_H_Exchanger"/>
    <property type="match status" value="1"/>
</dbReference>
<feature type="transmembrane region" description="Helical" evidence="10">
    <location>
        <begin position="179"/>
        <end position="197"/>
    </location>
</feature>
<dbReference type="InterPro" id="IPR006153">
    <property type="entry name" value="Cation/H_exchanger_TM"/>
</dbReference>
<keyword evidence="3" id="KW-1003">Cell membrane</keyword>
<accession>A0A918CJ12</accession>
<evidence type="ECO:0000256" key="3">
    <source>
        <dbReference type="ARBA" id="ARBA00022475"/>
    </source>
</evidence>
<evidence type="ECO:0000256" key="7">
    <source>
        <dbReference type="ARBA" id="ARBA00023065"/>
    </source>
</evidence>
<keyword evidence="6" id="KW-0915">Sodium</keyword>
<dbReference type="Proteomes" id="UP000603865">
    <property type="component" value="Unassembled WGS sequence"/>
</dbReference>
<dbReference type="AlphaFoldDB" id="A0A918CJ12"/>
<evidence type="ECO:0000256" key="4">
    <source>
        <dbReference type="ARBA" id="ARBA00022692"/>
    </source>
</evidence>
<name>A0A918CJ12_9DEIO</name>
<dbReference type="GO" id="GO:0015386">
    <property type="term" value="F:potassium:proton antiporter activity"/>
    <property type="evidence" value="ECO:0007669"/>
    <property type="project" value="TreeGrafter"/>
</dbReference>
<keyword evidence="13" id="KW-1185">Reference proteome</keyword>
<keyword evidence="2" id="KW-0813">Transport</keyword>
<evidence type="ECO:0000259" key="11">
    <source>
        <dbReference type="Pfam" id="PF00999"/>
    </source>
</evidence>
<dbReference type="PANTHER" id="PTHR10110:SF86">
    <property type="entry name" value="SODIUM_HYDROGEN EXCHANGER 7"/>
    <property type="match status" value="1"/>
</dbReference>
<proteinExistence type="predicted"/>
<dbReference type="Gene3D" id="6.10.140.1330">
    <property type="match status" value="1"/>
</dbReference>
<feature type="transmembrane region" description="Helical" evidence="10">
    <location>
        <begin position="233"/>
        <end position="251"/>
    </location>
</feature>
<keyword evidence="7" id="KW-0406">Ion transport</keyword>
<comment type="subcellular location">
    <subcellularLocation>
        <location evidence="1">Cell membrane</location>
        <topology evidence="1">Multi-pass membrane protein</topology>
    </subcellularLocation>
</comment>
<evidence type="ECO:0000256" key="5">
    <source>
        <dbReference type="ARBA" id="ARBA00022989"/>
    </source>
</evidence>
<reference evidence="12" key="1">
    <citation type="journal article" date="2014" name="Int. J. Syst. Evol. Microbiol.">
        <title>Complete genome sequence of Corynebacterium casei LMG S-19264T (=DSM 44701T), isolated from a smear-ripened cheese.</title>
        <authorList>
            <consortium name="US DOE Joint Genome Institute (JGI-PGF)"/>
            <person name="Walter F."/>
            <person name="Albersmeier A."/>
            <person name="Kalinowski J."/>
            <person name="Ruckert C."/>
        </authorList>
    </citation>
    <scope>NUCLEOTIDE SEQUENCE</scope>
    <source>
        <strain evidence="12">JCM 31311</strain>
    </source>
</reference>
<dbReference type="PANTHER" id="PTHR10110">
    <property type="entry name" value="SODIUM/HYDROGEN EXCHANGER"/>
    <property type="match status" value="1"/>
</dbReference>
<dbReference type="RefSeq" id="WP_189092257.1">
    <property type="nucleotide sequence ID" value="NZ_BMQL01000032.1"/>
</dbReference>
<keyword evidence="9" id="KW-0739">Sodium transport</keyword>